<reference evidence="3" key="1">
    <citation type="journal article" date="2019" name="Int. J. Syst. Evol. Microbiol.">
        <title>The Global Catalogue of Microorganisms (GCM) 10K type strain sequencing project: providing services to taxonomists for standard genome sequencing and annotation.</title>
        <authorList>
            <consortium name="The Broad Institute Genomics Platform"/>
            <consortium name="The Broad Institute Genome Sequencing Center for Infectious Disease"/>
            <person name="Wu L."/>
            <person name="Ma J."/>
        </authorList>
    </citation>
    <scope>NUCLEOTIDE SEQUENCE [LARGE SCALE GENOMIC DNA]</scope>
    <source>
        <strain evidence="3">JCM 9092</strain>
    </source>
</reference>
<dbReference type="Proteomes" id="UP001501637">
    <property type="component" value="Unassembled WGS sequence"/>
</dbReference>
<evidence type="ECO:0000313" key="3">
    <source>
        <dbReference type="Proteomes" id="UP001501637"/>
    </source>
</evidence>
<keyword evidence="1" id="KW-1133">Transmembrane helix</keyword>
<comment type="caution">
    <text evidence="2">The sequence shown here is derived from an EMBL/GenBank/DDBJ whole genome shotgun (WGS) entry which is preliminary data.</text>
</comment>
<proteinExistence type="predicted"/>
<protein>
    <submittedName>
        <fullName evidence="2">Uncharacterized protein</fullName>
    </submittedName>
</protein>
<keyword evidence="3" id="KW-1185">Reference proteome</keyword>
<keyword evidence="1" id="KW-0812">Transmembrane</keyword>
<evidence type="ECO:0000313" key="2">
    <source>
        <dbReference type="EMBL" id="GAA3101957.1"/>
    </source>
</evidence>
<dbReference type="EMBL" id="BAAAUG010000039">
    <property type="protein sequence ID" value="GAA3101957.1"/>
    <property type="molecule type" value="Genomic_DNA"/>
</dbReference>
<sequence length="72" mass="7686">MPAASAILRTVVALYPCSAKTSAAMARSSRRRSGEGLTAAFFFVVLPCFFVVLLCSVVVLLCFGFDTRSFSA</sequence>
<feature type="transmembrane region" description="Helical" evidence="1">
    <location>
        <begin position="39"/>
        <end position="65"/>
    </location>
</feature>
<organism evidence="2 3">
    <name type="scientific">Streptomyces rectiviolaceus</name>
    <dbReference type="NCBI Taxonomy" id="332591"/>
    <lineage>
        <taxon>Bacteria</taxon>
        <taxon>Bacillati</taxon>
        <taxon>Actinomycetota</taxon>
        <taxon>Actinomycetes</taxon>
        <taxon>Kitasatosporales</taxon>
        <taxon>Streptomycetaceae</taxon>
        <taxon>Streptomyces</taxon>
    </lineage>
</organism>
<gene>
    <name evidence="2" type="ORF">GCM10010449_26350</name>
</gene>
<evidence type="ECO:0000256" key="1">
    <source>
        <dbReference type="SAM" id="Phobius"/>
    </source>
</evidence>
<accession>A0ABP6MFM5</accession>
<keyword evidence="1" id="KW-0472">Membrane</keyword>
<name>A0ABP6MFM5_9ACTN</name>